<dbReference type="AlphaFoldDB" id="A0A2T0N1U7"/>
<sequence>MERDLISHLAHGDHPIAAPVSGSGLERLLTRAGLPPRARILDLGCGEGAWLTRALTLYPDATADGVDVSESGLAAAAEEAERRGVADRLRLHRTPAAGHTSAEPYDLVLCVGATHAYGGLAPTLAAVRGHLRPSSGLALVGEGFWERPPTPEQLALLGAEPDEYADLAGTVERMEAAGYAVIHGHTSTLAEWDEYEWSWTGTLSRWALTHPGPDGDAALAAARAHREMWLRGYRGVLGFVTLLLHQTPEPG</sequence>
<dbReference type="OrthoDB" id="474235at2"/>
<reference evidence="2 3" key="1">
    <citation type="submission" date="2018-03" db="EMBL/GenBank/DDBJ databases">
        <title>Genomic Encyclopedia of Type Strains, Phase III (KMG-III): the genomes of soil and plant-associated and newly described type strains.</title>
        <authorList>
            <person name="Whitman W."/>
        </authorList>
    </citation>
    <scope>NUCLEOTIDE SEQUENCE [LARGE SCALE GENOMIC DNA]</scope>
    <source>
        <strain evidence="2 3">CGMCC 4.7104</strain>
    </source>
</reference>
<dbReference type="GO" id="GO:0032259">
    <property type="term" value="P:methylation"/>
    <property type="evidence" value="ECO:0007669"/>
    <property type="project" value="UniProtKB-KW"/>
</dbReference>
<name>A0A2T0N1U7_9ACTN</name>
<dbReference type="SUPFAM" id="SSF53335">
    <property type="entry name" value="S-adenosyl-L-methionine-dependent methyltransferases"/>
    <property type="match status" value="1"/>
</dbReference>
<dbReference type="InterPro" id="IPR050723">
    <property type="entry name" value="CFA/CMAS"/>
</dbReference>
<dbReference type="GO" id="GO:0008168">
    <property type="term" value="F:methyltransferase activity"/>
    <property type="evidence" value="ECO:0007669"/>
    <property type="project" value="UniProtKB-KW"/>
</dbReference>
<dbReference type="PANTHER" id="PTHR43667:SF2">
    <property type="entry name" value="FATTY ACID C-METHYL TRANSFERASE"/>
    <property type="match status" value="1"/>
</dbReference>
<accession>A0A2T0N1U7</accession>
<dbReference type="CDD" id="cd02440">
    <property type="entry name" value="AdoMet_MTases"/>
    <property type="match status" value="1"/>
</dbReference>
<keyword evidence="2" id="KW-0808">Transferase</keyword>
<dbReference type="InterPro" id="IPR029063">
    <property type="entry name" value="SAM-dependent_MTases_sf"/>
</dbReference>
<keyword evidence="3" id="KW-1185">Reference proteome</keyword>
<evidence type="ECO:0000313" key="3">
    <source>
        <dbReference type="Proteomes" id="UP000238312"/>
    </source>
</evidence>
<organism evidence="2 3">
    <name type="scientific">Nonomuraea fuscirosea</name>
    <dbReference type="NCBI Taxonomy" id="1291556"/>
    <lineage>
        <taxon>Bacteria</taxon>
        <taxon>Bacillati</taxon>
        <taxon>Actinomycetota</taxon>
        <taxon>Actinomycetes</taxon>
        <taxon>Streptosporangiales</taxon>
        <taxon>Streptosporangiaceae</taxon>
        <taxon>Nonomuraea</taxon>
    </lineage>
</organism>
<dbReference type="RefSeq" id="WP_106239316.1">
    <property type="nucleotide sequence ID" value="NZ_JBFAIL010000010.1"/>
</dbReference>
<dbReference type="PANTHER" id="PTHR43667">
    <property type="entry name" value="CYCLOPROPANE-FATTY-ACYL-PHOSPHOLIPID SYNTHASE"/>
    <property type="match status" value="1"/>
</dbReference>
<dbReference type="InterPro" id="IPR013217">
    <property type="entry name" value="Methyltransf_12"/>
</dbReference>
<evidence type="ECO:0000259" key="1">
    <source>
        <dbReference type="Pfam" id="PF08242"/>
    </source>
</evidence>
<dbReference type="EMBL" id="PVNG01000006">
    <property type="protein sequence ID" value="PRX65909.1"/>
    <property type="molecule type" value="Genomic_DNA"/>
</dbReference>
<dbReference type="Pfam" id="PF08242">
    <property type="entry name" value="Methyltransf_12"/>
    <property type="match status" value="1"/>
</dbReference>
<proteinExistence type="predicted"/>
<dbReference type="Proteomes" id="UP000238312">
    <property type="component" value="Unassembled WGS sequence"/>
</dbReference>
<dbReference type="Gene3D" id="3.40.50.150">
    <property type="entry name" value="Vaccinia Virus protein VP39"/>
    <property type="match status" value="1"/>
</dbReference>
<keyword evidence="2" id="KW-0489">Methyltransferase</keyword>
<evidence type="ECO:0000313" key="2">
    <source>
        <dbReference type="EMBL" id="PRX65909.1"/>
    </source>
</evidence>
<feature type="domain" description="Methyltransferase type 12" evidence="1">
    <location>
        <begin position="41"/>
        <end position="134"/>
    </location>
</feature>
<protein>
    <submittedName>
        <fullName evidence="2">Methyltransferase family protein</fullName>
    </submittedName>
</protein>
<gene>
    <name evidence="2" type="ORF">B0I32_10645</name>
</gene>
<comment type="caution">
    <text evidence="2">The sequence shown here is derived from an EMBL/GenBank/DDBJ whole genome shotgun (WGS) entry which is preliminary data.</text>
</comment>